<sequence length="232" mass="25828">MATPSSEERLNLPAFGKRLSLRQTVVESLRGLLISGQMKPGELYSAPKLAEQFGISATPVREAMLDLVAEGLIEVVRNKGFRVTKLSSEELDELAEIRRLIEPPIMAAVAANPDPVVKEQVEALRIEARAIVEAAKTKDFLTYVELDTQFHLKFLALHGNQRLVAEVKELRGRSRLFGLDALSESGRLERIAQQHEQLVDLALAGDAPGIKQLMEEHIDHIRQELAEEVTHD</sequence>
<dbReference type="Gene3D" id="1.20.120.530">
    <property type="entry name" value="GntR ligand-binding domain-like"/>
    <property type="match status" value="1"/>
</dbReference>
<name>A0A895XH39_9ACTN</name>
<keyword evidence="1" id="KW-0805">Transcription regulation</keyword>
<dbReference type="InterPro" id="IPR008920">
    <property type="entry name" value="TF_FadR/GntR_C"/>
</dbReference>
<proteinExistence type="predicted"/>
<dbReference type="Proteomes" id="UP000662939">
    <property type="component" value="Chromosome"/>
</dbReference>
<evidence type="ECO:0000256" key="1">
    <source>
        <dbReference type="ARBA" id="ARBA00023015"/>
    </source>
</evidence>
<accession>A0A895XH39</accession>
<dbReference type="PANTHER" id="PTHR43537:SF45">
    <property type="entry name" value="GNTR FAMILY REGULATORY PROTEIN"/>
    <property type="match status" value="1"/>
</dbReference>
<dbReference type="Pfam" id="PF00392">
    <property type="entry name" value="GntR"/>
    <property type="match status" value="1"/>
</dbReference>
<dbReference type="InterPro" id="IPR036388">
    <property type="entry name" value="WH-like_DNA-bd_sf"/>
</dbReference>
<protein>
    <submittedName>
        <fullName evidence="5">GntR family transcriptional regulator</fullName>
    </submittedName>
</protein>
<evidence type="ECO:0000313" key="5">
    <source>
        <dbReference type="EMBL" id="QSB05161.1"/>
    </source>
</evidence>
<dbReference type="SMART" id="SM00895">
    <property type="entry name" value="FCD"/>
    <property type="match status" value="1"/>
</dbReference>
<dbReference type="AlphaFoldDB" id="A0A895XH39"/>
<evidence type="ECO:0000256" key="2">
    <source>
        <dbReference type="ARBA" id="ARBA00023125"/>
    </source>
</evidence>
<evidence type="ECO:0000259" key="4">
    <source>
        <dbReference type="PROSITE" id="PS50949"/>
    </source>
</evidence>
<dbReference type="GO" id="GO:0003700">
    <property type="term" value="F:DNA-binding transcription factor activity"/>
    <property type="evidence" value="ECO:0007669"/>
    <property type="project" value="InterPro"/>
</dbReference>
<dbReference type="RefSeq" id="WP_213171163.1">
    <property type="nucleotide sequence ID" value="NZ_CP070496.1"/>
</dbReference>
<dbReference type="Gene3D" id="1.10.10.10">
    <property type="entry name" value="Winged helix-like DNA-binding domain superfamily/Winged helix DNA-binding domain"/>
    <property type="match status" value="1"/>
</dbReference>
<dbReference type="KEGG" id="nav:JQS30_15615"/>
<keyword evidence="3" id="KW-0804">Transcription</keyword>
<evidence type="ECO:0000256" key="3">
    <source>
        <dbReference type="ARBA" id="ARBA00023163"/>
    </source>
</evidence>
<dbReference type="SMART" id="SM00345">
    <property type="entry name" value="HTH_GNTR"/>
    <property type="match status" value="1"/>
</dbReference>
<dbReference type="SUPFAM" id="SSF46785">
    <property type="entry name" value="Winged helix' DNA-binding domain"/>
    <property type="match status" value="1"/>
</dbReference>
<keyword evidence="2" id="KW-0238">DNA-binding</keyword>
<dbReference type="InterPro" id="IPR000524">
    <property type="entry name" value="Tscrpt_reg_HTH_GntR"/>
</dbReference>
<organism evidence="5 6">
    <name type="scientific">Natronoglycomyces albus</name>
    <dbReference type="NCBI Taxonomy" id="2811108"/>
    <lineage>
        <taxon>Bacteria</taxon>
        <taxon>Bacillati</taxon>
        <taxon>Actinomycetota</taxon>
        <taxon>Actinomycetes</taxon>
        <taxon>Glycomycetales</taxon>
        <taxon>Glycomycetaceae</taxon>
        <taxon>Natronoglycomyces</taxon>
    </lineage>
</organism>
<reference evidence="5" key="1">
    <citation type="submission" date="2021-02" db="EMBL/GenBank/DDBJ databases">
        <title>Natronoglycomyces albus gen. nov., sp. nov, a haloalkaliphilic actinobacterium from a soda solonchak soil.</title>
        <authorList>
            <person name="Sorokin D.Y."/>
            <person name="Khijniak T.V."/>
            <person name="Zakharycheva A.P."/>
            <person name="Boueva O.V."/>
            <person name="Ariskina E.V."/>
            <person name="Hahnke R.L."/>
            <person name="Bunk B."/>
            <person name="Sproer C."/>
            <person name="Schumann P."/>
            <person name="Evtushenko L.I."/>
            <person name="Kublanov I.V."/>
        </authorList>
    </citation>
    <scope>NUCLEOTIDE SEQUENCE</scope>
    <source>
        <strain evidence="5">DSM 106290</strain>
    </source>
</reference>
<dbReference type="CDD" id="cd07377">
    <property type="entry name" value="WHTH_GntR"/>
    <property type="match status" value="1"/>
</dbReference>
<gene>
    <name evidence="5" type="ORF">JQS30_15615</name>
</gene>
<evidence type="ECO:0000313" key="6">
    <source>
        <dbReference type="Proteomes" id="UP000662939"/>
    </source>
</evidence>
<dbReference type="Pfam" id="PF07729">
    <property type="entry name" value="FCD"/>
    <property type="match status" value="1"/>
</dbReference>
<feature type="domain" description="HTH gntR-type" evidence="4">
    <location>
        <begin position="19"/>
        <end position="86"/>
    </location>
</feature>
<dbReference type="GO" id="GO:0003677">
    <property type="term" value="F:DNA binding"/>
    <property type="evidence" value="ECO:0007669"/>
    <property type="project" value="UniProtKB-KW"/>
</dbReference>
<dbReference type="PROSITE" id="PS50949">
    <property type="entry name" value="HTH_GNTR"/>
    <property type="match status" value="1"/>
</dbReference>
<dbReference type="SUPFAM" id="SSF48008">
    <property type="entry name" value="GntR ligand-binding domain-like"/>
    <property type="match status" value="1"/>
</dbReference>
<dbReference type="InterPro" id="IPR036390">
    <property type="entry name" value="WH_DNA-bd_sf"/>
</dbReference>
<dbReference type="EMBL" id="CP070496">
    <property type="protein sequence ID" value="QSB05161.1"/>
    <property type="molecule type" value="Genomic_DNA"/>
</dbReference>
<dbReference type="PANTHER" id="PTHR43537">
    <property type="entry name" value="TRANSCRIPTIONAL REGULATOR, GNTR FAMILY"/>
    <property type="match status" value="1"/>
</dbReference>
<keyword evidence="6" id="KW-1185">Reference proteome</keyword>
<dbReference type="InterPro" id="IPR011711">
    <property type="entry name" value="GntR_C"/>
</dbReference>